<sequence length="792" mass="88416">MQRNSLLIAVVGIIVVVIAAIGFLFFMHTSPATPTSTPTSIPTSRTTTSTTTSTSTSMPTISSSNIMTVTVKNISACVHDKCQEFCVRIEMHNPFSHNITITPGDFKLVTTSGDYTPAIIPSSTPLAITLHPGCEINLTYQFHIPNSVKPEEIVFSCPSGIKSCVPFPKPIAYLSLIHLEYTTNDTELKIYACCNLPQYIKVWSGQNISVRLRICSSHKSLPVVIGGIESASFIKLNQTELIPPGGMSHVLLILQGPCESYYGAINVKLLALINGSWLNITKAIPICAKALAEENHLQGYTYILYNFTLTYYGPCYFIPLACDFVLKTNDGIFRGCIVYTGLSDCLHSEKIYEGVTTSGLVGFKVPENAIPEEIYYEDAAGVKILSLTTTQPKLYYSIISRVNIMNITNYTNICIKIYCINTRGISGEVSYFTLCIANNNGVPFPLANITISPLSSVANYKNMIVPAYTKYTLKIRFEFPNFSYYGPLNITIYSGTPHFITITINNYTIDKADAEFIGRQGYEYVLFNVSVAYYGPGKFCFSPCLFYIITSVGKFGYCKDCEVKFNYLYSEVLYNGTIIHGYISFLIPCTAKPLKIVYIEGGVVQGGANIMLSPNYISRIQYISISYTCNKSCSLNARILIYYYLHNGHLSGYAVTRLERCCKIFMSGNILNITILVCSHCRVKYLNFTITNITVNSPFIVLKICKRLCYKCFTFGCYYIFEILSLIVKVPNESYLGNISITVHFHLDCSSNSADLGSIQHYSHEYHNRALLPSNEYPLLLLKDEINRLLRE</sequence>
<gene>
    <name evidence="3" type="ORF">DDW13_07995</name>
</gene>
<keyword evidence="2" id="KW-0812">Transmembrane</keyword>
<evidence type="ECO:0000313" key="4">
    <source>
        <dbReference type="Proteomes" id="UP000245638"/>
    </source>
</evidence>
<feature type="region of interest" description="Disordered" evidence="1">
    <location>
        <begin position="32"/>
        <end position="59"/>
    </location>
</feature>
<evidence type="ECO:0000256" key="2">
    <source>
        <dbReference type="SAM" id="Phobius"/>
    </source>
</evidence>
<dbReference type="Proteomes" id="UP000245638">
    <property type="component" value="Unassembled WGS sequence"/>
</dbReference>
<keyword evidence="2" id="KW-1133">Transmembrane helix</keyword>
<feature type="transmembrane region" description="Helical" evidence="2">
    <location>
        <begin position="7"/>
        <end position="27"/>
    </location>
</feature>
<accession>A0A2T9X2H7</accession>
<protein>
    <submittedName>
        <fullName evidence="3">Uncharacterized protein</fullName>
    </submittedName>
</protein>
<dbReference type="AlphaFoldDB" id="A0A2T9X2H7"/>
<organism evidence="3 4">
    <name type="scientific">Acidianus hospitalis</name>
    <dbReference type="NCBI Taxonomy" id="563177"/>
    <lineage>
        <taxon>Archaea</taxon>
        <taxon>Thermoproteota</taxon>
        <taxon>Thermoprotei</taxon>
        <taxon>Sulfolobales</taxon>
        <taxon>Sulfolobaceae</taxon>
        <taxon>Acidianus</taxon>
    </lineage>
</organism>
<dbReference type="EMBL" id="QEFD01000229">
    <property type="protein sequence ID" value="PVU74290.1"/>
    <property type="molecule type" value="Genomic_DNA"/>
</dbReference>
<comment type="caution">
    <text evidence="3">The sequence shown here is derived from an EMBL/GenBank/DDBJ whole genome shotgun (WGS) entry which is preliminary data.</text>
</comment>
<keyword evidence="2" id="KW-0472">Membrane</keyword>
<proteinExistence type="predicted"/>
<evidence type="ECO:0000313" key="3">
    <source>
        <dbReference type="EMBL" id="PVU74290.1"/>
    </source>
</evidence>
<name>A0A2T9X2H7_9CREN</name>
<reference evidence="3 4" key="1">
    <citation type="journal article" date="2015" name="Appl. Environ. Microbiol.">
        <title>Nanoarchaeota, Their Sulfolobales Host, and Nanoarchaeota Virus Distribution across Yellowstone National Park Hot Springs.</title>
        <authorList>
            <person name="Munson-McGee J.H."/>
            <person name="Field E.K."/>
            <person name="Bateson M."/>
            <person name="Rooney C."/>
            <person name="Stepanauskas R."/>
            <person name="Young M.J."/>
        </authorList>
    </citation>
    <scope>NUCLEOTIDE SEQUENCE [LARGE SCALE GENOMIC DNA]</scope>
    <source>
        <strain evidence="3">SCGC AC-742_N10</strain>
    </source>
</reference>
<evidence type="ECO:0000256" key="1">
    <source>
        <dbReference type="SAM" id="MobiDB-lite"/>
    </source>
</evidence>